<protein>
    <recommendedName>
        <fullName evidence="2">DUF6699 domain-containing protein</fullName>
    </recommendedName>
</protein>
<feature type="region of interest" description="Disordered" evidence="1">
    <location>
        <begin position="1"/>
        <end position="21"/>
    </location>
</feature>
<comment type="caution">
    <text evidence="3">The sequence shown here is derived from an EMBL/GenBank/DDBJ whole genome shotgun (WGS) entry which is preliminary data.</text>
</comment>
<dbReference type="Pfam" id="PF20415">
    <property type="entry name" value="DUF6699"/>
    <property type="match status" value="1"/>
</dbReference>
<keyword evidence="4" id="KW-1185">Reference proteome</keyword>
<feature type="domain" description="DUF6699" evidence="2">
    <location>
        <begin position="101"/>
        <end position="234"/>
    </location>
</feature>
<accession>A0A9P6C0G0</accession>
<evidence type="ECO:0000259" key="2">
    <source>
        <dbReference type="Pfam" id="PF20415"/>
    </source>
</evidence>
<evidence type="ECO:0000256" key="1">
    <source>
        <dbReference type="SAM" id="MobiDB-lite"/>
    </source>
</evidence>
<dbReference type="EMBL" id="MU151206">
    <property type="protein sequence ID" value="KAF9447306.1"/>
    <property type="molecule type" value="Genomic_DNA"/>
</dbReference>
<evidence type="ECO:0000313" key="4">
    <source>
        <dbReference type="Proteomes" id="UP000807342"/>
    </source>
</evidence>
<dbReference type="AlphaFoldDB" id="A0A9P6C0G0"/>
<name>A0A9P6C0G0_9AGAR</name>
<feature type="region of interest" description="Disordered" evidence="1">
    <location>
        <begin position="35"/>
        <end position="58"/>
    </location>
</feature>
<sequence length="249" mass="27858">MDHLIQVPNTLTDPPHTTLTMTRDSNRRVRFVLDGRSSPISTSSTLSSSPGPQTPPQLSQHLAVDIYQPPSSIPSLPISPNQLALAIKSSIHEYLEMPPFNFDVSVDPGTNPAMRNSPHLQSVSDSPATSSHLPSFTLVSQYLPWEIVILPSSKSYVTVSDVLYGLYRGLRLPVSHDEYAYETEDKKDKISFAYHRRLERYASNPGLMEQEMQKGVKRVDYLTGVHRFGGISETGRPGVFKLRLKPYNH</sequence>
<reference evidence="3" key="1">
    <citation type="submission" date="2020-11" db="EMBL/GenBank/DDBJ databases">
        <authorList>
            <consortium name="DOE Joint Genome Institute"/>
            <person name="Ahrendt S."/>
            <person name="Riley R."/>
            <person name="Andreopoulos W."/>
            <person name="Labutti K."/>
            <person name="Pangilinan J."/>
            <person name="Ruiz-Duenas F.J."/>
            <person name="Barrasa J.M."/>
            <person name="Sanchez-Garcia M."/>
            <person name="Camarero S."/>
            <person name="Miyauchi S."/>
            <person name="Serrano A."/>
            <person name="Linde D."/>
            <person name="Babiker R."/>
            <person name="Drula E."/>
            <person name="Ayuso-Fernandez I."/>
            <person name="Pacheco R."/>
            <person name="Padilla G."/>
            <person name="Ferreira P."/>
            <person name="Barriuso J."/>
            <person name="Kellner H."/>
            <person name="Castanera R."/>
            <person name="Alfaro M."/>
            <person name="Ramirez L."/>
            <person name="Pisabarro A.G."/>
            <person name="Kuo A."/>
            <person name="Tritt A."/>
            <person name="Lipzen A."/>
            <person name="He G."/>
            <person name="Yan M."/>
            <person name="Ng V."/>
            <person name="Cullen D."/>
            <person name="Martin F."/>
            <person name="Rosso M.-N."/>
            <person name="Henrissat B."/>
            <person name="Hibbett D."/>
            <person name="Martinez A.T."/>
            <person name="Grigoriev I.V."/>
        </authorList>
    </citation>
    <scope>NUCLEOTIDE SEQUENCE</scope>
    <source>
        <strain evidence="3">MF-IS2</strain>
    </source>
</reference>
<dbReference type="Proteomes" id="UP000807342">
    <property type="component" value="Unassembled WGS sequence"/>
</dbReference>
<proteinExistence type="predicted"/>
<gene>
    <name evidence="3" type="ORF">P691DRAFT_802630</name>
</gene>
<dbReference type="InterPro" id="IPR046522">
    <property type="entry name" value="DUF6699"/>
</dbReference>
<dbReference type="OrthoDB" id="2783256at2759"/>
<feature type="compositionally biased region" description="Polar residues" evidence="1">
    <location>
        <begin position="7"/>
        <end position="21"/>
    </location>
</feature>
<organism evidence="3 4">
    <name type="scientific">Macrolepiota fuliginosa MF-IS2</name>
    <dbReference type="NCBI Taxonomy" id="1400762"/>
    <lineage>
        <taxon>Eukaryota</taxon>
        <taxon>Fungi</taxon>
        <taxon>Dikarya</taxon>
        <taxon>Basidiomycota</taxon>
        <taxon>Agaricomycotina</taxon>
        <taxon>Agaricomycetes</taxon>
        <taxon>Agaricomycetidae</taxon>
        <taxon>Agaricales</taxon>
        <taxon>Agaricineae</taxon>
        <taxon>Agaricaceae</taxon>
        <taxon>Macrolepiota</taxon>
    </lineage>
</organism>
<evidence type="ECO:0000313" key="3">
    <source>
        <dbReference type="EMBL" id="KAF9447306.1"/>
    </source>
</evidence>
<feature type="compositionally biased region" description="Low complexity" evidence="1">
    <location>
        <begin position="37"/>
        <end position="58"/>
    </location>
</feature>